<reference evidence="2" key="4">
    <citation type="journal article" date="2015" name="G3 (Bethesda)">
        <title>Genome sequences of three phytopathogenic species of the Magnaporthaceae family of fungi.</title>
        <authorList>
            <person name="Okagaki L.H."/>
            <person name="Nunes C.C."/>
            <person name="Sailsbery J."/>
            <person name="Clay B."/>
            <person name="Brown D."/>
            <person name="John T."/>
            <person name="Oh Y."/>
            <person name="Young N."/>
            <person name="Fitzgerald M."/>
            <person name="Haas B.J."/>
            <person name="Zeng Q."/>
            <person name="Young S."/>
            <person name="Adiconis X."/>
            <person name="Fan L."/>
            <person name="Levin J.Z."/>
            <person name="Mitchell T.K."/>
            <person name="Okubara P.A."/>
            <person name="Farman M.L."/>
            <person name="Kohn L.M."/>
            <person name="Birren B."/>
            <person name="Ma L.-J."/>
            <person name="Dean R.A."/>
        </authorList>
    </citation>
    <scope>NUCLEOTIDE SEQUENCE</scope>
    <source>
        <strain evidence="2">ATCC 64411 / 73-15</strain>
    </source>
</reference>
<dbReference type="Proteomes" id="UP000011715">
    <property type="component" value="Unassembled WGS sequence"/>
</dbReference>
<dbReference type="eggNOG" id="ENOG502T7JP">
    <property type="taxonomic scope" value="Eukaryota"/>
</dbReference>
<dbReference type="VEuPathDB" id="FungiDB:MAPG_06280"/>
<organism evidence="2 3">
    <name type="scientific">Magnaporthiopsis poae (strain ATCC 64411 / 73-15)</name>
    <name type="common">Kentucky bluegrass fungus</name>
    <name type="synonym">Magnaporthe poae</name>
    <dbReference type="NCBI Taxonomy" id="644358"/>
    <lineage>
        <taxon>Eukaryota</taxon>
        <taxon>Fungi</taxon>
        <taxon>Dikarya</taxon>
        <taxon>Ascomycota</taxon>
        <taxon>Pezizomycotina</taxon>
        <taxon>Sordariomycetes</taxon>
        <taxon>Sordariomycetidae</taxon>
        <taxon>Magnaporthales</taxon>
        <taxon>Magnaporthaceae</taxon>
        <taxon>Magnaporthiopsis</taxon>
    </lineage>
</organism>
<evidence type="ECO:0000313" key="3">
    <source>
        <dbReference type="Proteomes" id="UP000011715"/>
    </source>
</evidence>
<dbReference type="EMBL" id="ADBL01001511">
    <property type="status" value="NOT_ANNOTATED_CDS"/>
    <property type="molecule type" value="Genomic_DNA"/>
</dbReference>
<evidence type="ECO:0000313" key="2">
    <source>
        <dbReference type="EnsemblFungi" id="MAPG_06280T0"/>
    </source>
</evidence>
<protein>
    <submittedName>
        <fullName evidence="1 2">Uncharacterized protein</fullName>
    </submittedName>
</protein>
<name>A0A0C4E1L6_MAGP6</name>
<dbReference type="EMBL" id="GL876970">
    <property type="protein sequence ID" value="KLU87279.1"/>
    <property type="molecule type" value="Genomic_DNA"/>
</dbReference>
<reference evidence="1" key="1">
    <citation type="submission" date="2010-05" db="EMBL/GenBank/DDBJ databases">
        <title>The Genome Sequence of Magnaporthe poae strain ATCC 64411.</title>
        <authorList>
            <consortium name="The Broad Institute Genome Sequencing Platform"/>
            <consortium name="Broad Institute Genome Sequencing Center for Infectious Disease"/>
            <person name="Ma L.-J."/>
            <person name="Dead R."/>
            <person name="Young S."/>
            <person name="Zeng Q."/>
            <person name="Koehrsen M."/>
            <person name="Alvarado L."/>
            <person name="Berlin A."/>
            <person name="Chapman S.B."/>
            <person name="Chen Z."/>
            <person name="Freedman E."/>
            <person name="Gellesch M."/>
            <person name="Goldberg J."/>
            <person name="Griggs A."/>
            <person name="Gujja S."/>
            <person name="Heilman E.R."/>
            <person name="Heiman D."/>
            <person name="Hepburn T."/>
            <person name="Howarth C."/>
            <person name="Jen D."/>
            <person name="Larson L."/>
            <person name="Mehta T."/>
            <person name="Neiman D."/>
            <person name="Pearson M."/>
            <person name="Roberts A."/>
            <person name="Saif S."/>
            <person name="Shea T."/>
            <person name="Shenoy N."/>
            <person name="Sisk P."/>
            <person name="Stolte C."/>
            <person name="Sykes S."/>
            <person name="Walk T."/>
            <person name="White J."/>
            <person name="Yandava C."/>
            <person name="Haas B."/>
            <person name="Nusbaum C."/>
            <person name="Birren B."/>
        </authorList>
    </citation>
    <scope>NUCLEOTIDE SEQUENCE</scope>
    <source>
        <strain evidence="1">ATCC 64411</strain>
    </source>
</reference>
<proteinExistence type="predicted"/>
<evidence type="ECO:0000313" key="1">
    <source>
        <dbReference type="EMBL" id="KLU87279.1"/>
    </source>
</evidence>
<dbReference type="AlphaFoldDB" id="A0A0C4E1L6"/>
<reference evidence="3" key="2">
    <citation type="submission" date="2010-05" db="EMBL/GenBank/DDBJ databases">
        <title>The genome sequence of Magnaporthe poae strain ATCC 64411.</title>
        <authorList>
            <person name="Ma L.-J."/>
            <person name="Dead R."/>
            <person name="Young S."/>
            <person name="Zeng Q."/>
            <person name="Koehrsen M."/>
            <person name="Alvarado L."/>
            <person name="Berlin A."/>
            <person name="Chapman S.B."/>
            <person name="Chen Z."/>
            <person name="Freedman E."/>
            <person name="Gellesch M."/>
            <person name="Goldberg J."/>
            <person name="Griggs A."/>
            <person name="Gujja S."/>
            <person name="Heilman E.R."/>
            <person name="Heiman D."/>
            <person name="Hepburn T."/>
            <person name="Howarth C."/>
            <person name="Jen D."/>
            <person name="Larson L."/>
            <person name="Mehta T."/>
            <person name="Neiman D."/>
            <person name="Pearson M."/>
            <person name="Roberts A."/>
            <person name="Saif S."/>
            <person name="Shea T."/>
            <person name="Shenoy N."/>
            <person name="Sisk P."/>
            <person name="Stolte C."/>
            <person name="Sykes S."/>
            <person name="Walk T."/>
            <person name="White J."/>
            <person name="Yandava C."/>
            <person name="Haas B."/>
            <person name="Nusbaum C."/>
            <person name="Birren B."/>
        </authorList>
    </citation>
    <scope>NUCLEOTIDE SEQUENCE [LARGE SCALE GENOMIC DNA]</scope>
    <source>
        <strain evidence="3">ATCC 64411 / 73-15</strain>
    </source>
</reference>
<accession>A0A0C4E1L6</accession>
<reference evidence="2" key="5">
    <citation type="submission" date="2015-06" db="UniProtKB">
        <authorList>
            <consortium name="EnsemblFungi"/>
        </authorList>
    </citation>
    <scope>IDENTIFICATION</scope>
    <source>
        <strain evidence="2">ATCC 64411</strain>
    </source>
</reference>
<sequence length="162" mass="18170">MAEIAAGVAVAKGVVDVIKVCHFVYTQLRVLENAPSDFKDLRNVFLHMEKSLQRADAARSEARERHNKHAHDALIRLQTVVTRLFNELSKKLDFDQTLGRLGSDNKATVCWARVAVYIDNQEYKELRTKIFYWCLNLDNHCASIEASSWGAPSSGAVGTLHG</sequence>
<reference evidence="1" key="3">
    <citation type="submission" date="2011-03" db="EMBL/GenBank/DDBJ databases">
        <title>Annotation of Magnaporthe poae ATCC 64411.</title>
        <authorList>
            <person name="Ma L.-J."/>
            <person name="Dead R."/>
            <person name="Young S.K."/>
            <person name="Zeng Q."/>
            <person name="Gargeya S."/>
            <person name="Fitzgerald M."/>
            <person name="Haas B."/>
            <person name="Abouelleil A."/>
            <person name="Alvarado L."/>
            <person name="Arachchi H.M."/>
            <person name="Berlin A."/>
            <person name="Brown A."/>
            <person name="Chapman S.B."/>
            <person name="Chen Z."/>
            <person name="Dunbar C."/>
            <person name="Freedman E."/>
            <person name="Gearin G."/>
            <person name="Gellesch M."/>
            <person name="Goldberg J."/>
            <person name="Griggs A."/>
            <person name="Gujja S."/>
            <person name="Heiman D."/>
            <person name="Howarth C."/>
            <person name="Larson L."/>
            <person name="Lui A."/>
            <person name="MacDonald P.J.P."/>
            <person name="Mehta T."/>
            <person name="Montmayeur A."/>
            <person name="Murphy C."/>
            <person name="Neiman D."/>
            <person name="Pearson M."/>
            <person name="Priest M."/>
            <person name="Roberts A."/>
            <person name="Saif S."/>
            <person name="Shea T."/>
            <person name="Shenoy N."/>
            <person name="Sisk P."/>
            <person name="Stolte C."/>
            <person name="Sykes S."/>
            <person name="Yandava C."/>
            <person name="Wortman J."/>
            <person name="Nusbaum C."/>
            <person name="Birren B."/>
        </authorList>
    </citation>
    <scope>NUCLEOTIDE SEQUENCE</scope>
    <source>
        <strain evidence="1">ATCC 64411</strain>
    </source>
</reference>
<gene>
    <name evidence="1" type="ORF">MAPG_06280</name>
</gene>
<keyword evidence="3" id="KW-1185">Reference proteome</keyword>
<dbReference type="OrthoDB" id="10500940at2759"/>
<dbReference type="EnsemblFungi" id="MAPG_06280T0">
    <property type="protein sequence ID" value="MAPG_06280T0"/>
    <property type="gene ID" value="MAPG_06280"/>
</dbReference>